<dbReference type="Gene3D" id="1.10.287.1260">
    <property type="match status" value="1"/>
</dbReference>
<comment type="subcellular location">
    <subcellularLocation>
        <location evidence="1">Membrane</location>
    </subcellularLocation>
</comment>
<dbReference type="Gene3D" id="2.30.30.60">
    <property type="match status" value="1"/>
</dbReference>
<keyword evidence="2 5" id="KW-0812">Transmembrane</keyword>
<dbReference type="SUPFAM" id="SSF50182">
    <property type="entry name" value="Sm-like ribonucleoproteins"/>
    <property type="match status" value="1"/>
</dbReference>
<evidence type="ECO:0000313" key="7">
    <source>
        <dbReference type="EMBL" id="MDN4166361.1"/>
    </source>
</evidence>
<keyword evidence="4 5" id="KW-0472">Membrane</keyword>
<evidence type="ECO:0000256" key="5">
    <source>
        <dbReference type="SAM" id="Phobius"/>
    </source>
</evidence>
<dbReference type="PANTHER" id="PTHR30566">
    <property type="entry name" value="YNAI-RELATED MECHANOSENSITIVE ION CHANNEL"/>
    <property type="match status" value="1"/>
</dbReference>
<reference evidence="7" key="1">
    <citation type="submission" date="2023-06" db="EMBL/GenBank/DDBJ databases">
        <title>Cytophagales bacterium Strain LB-30, isolated from soil.</title>
        <authorList>
            <person name="Liu B."/>
        </authorList>
    </citation>
    <scope>NUCLEOTIDE SEQUENCE</scope>
    <source>
        <strain evidence="7">LB-30</strain>
    </source>
</reference>
<evidence type="ECO:0000313" key="8">
    <source>
        <dbReference type="Proteomes" id="UP001168552"/>
    </source>
</evidence>
<evidence type="ECO:0000256" key="1">
    <source>
        <dbReference type="ARBA" id="ARBA00004370"/>
    </source>
</evidence>
<dbReference type="EMBL" id="JAUHJS010000006">
    <property type="protein sequence ID" value="MDN4166361.1"/>
    <property type="molecule type" value="Genomic_DNA"/>
</dbReference>
<dbReference type="InterPro" id="IPR006685">
    <property type="entry name" value="MscS_channel_2nd"/>
</dbReference>
<sequence length="295" mass="34450">MNHRILNGVELITKQENRRRLYFGIKLLLFLVMLLLRIWLSDTYEVIKSHQSWLDALFLYLSAHLIVTFGRLLLVRFYIGKNRIKDTIRNNFILGVNRITSIINFGILIVALFKAFEVDLREFFTSISIVAAAIALISKDYISNMINGMILMFSDQLSLGDQIKIGEHKGRIMDITLLNVMIMTDEDDLIYIPNNVVLNTSVINHSKNSEKKLVFEFSLSLAKQRKVQEIEDTLRESLNEFLEFIKPDTIRLKVTHIEKDAIQLNFQLTVFSENRMKEKEIKRRINEAIIERLND</sequence>
<proteinExistence type="predicted"/>
<keyword evidence="3 5" id="KW-1133">Transmembrane helix</keyword>
<name>A0ABT8F812_9BACT</name>
<evidence type="ECO:0000256" key="2">
    <source>
        <dbReference type="ARBA" id="ARBA00022692"/>
    </source>
</evidence>
<comment type="caution">
    <text evidence="7">The sequence shown here is derived from an EMBL/GenBank/DDBJ whole genome shotgun (WGS) entry which is preliminary data.</text>
</comment>
<dbReference type="PANTHER" id="PTHR30566:SF5">
    <property type="entry name" value="MECHANOSENSITIVE ION CHANNEL PROTEIN 1, MITOCHONDRIAL-RELATED"/>
    <property type="match status" value="1"/>
</dbReference>
<evidence type="ECO:0000256" key="4">
    <source>
        <dbReference type="ARBA" id="ARBA00023136"/>
    </source>
</evidence>
<gene>
    <name evidence="7" type="ORF">QWY31_12695</name>
</gene>
<dbReference type="Proteomes" id="UP001168552">
    <property type="component" value="Unassembled WGS sequence"/>
</dbReference>
<dbReference type="InterPro" id="IPR010920">
    <property type="entry name" value="LSM_dom_sf"/>
</dbReference>
<keyword evidence="8" id="KW-1185">Reference proteome</keyword>
<feature type="domain" description="Mechanosensitive ion channel MscS" evidence="6">
    <location>
        <begin position="140"/>
        <end position="207"/>
    </location>
</feature>
<protein>
    <submittedName>
        <fullName evidence="7">Mechanosensitive ion channel</fullName>
    </submittedName>
</protein>
<evidence type="ECO:0000259" key="6">
    <source>
        <dbReference type="Pfam" id="PF00924"/>
    </source>
</evidence>
<dbReference type="InterPro" id="IPR023408">
    <property type="entry name" value="MscS_beta-dom_sf"/>
</dbReference>
<feature type="transmembrane region" description="Helical" evidence="5">
    <location>
        <begin position="123"/>
        <end position="142"/>
    </location>
</feature>
<feature type="transmembrane region" description="Helical" evidence="5">
    <location>
        <begin position="91"/>
        <end position="111"/>
    </location>
</feature>
<feature type="transmembrane region" description="Helical" evidence="5">
    <location>
        <begin position="21"/>
        <end position="40"/>
    </location>
</feature>
<feature type="transmembrane region" description="Helical" evidence="5">
    <location>
        <begin position="60"/>
        <end position="79"/>
    </location>
</feature>
<organism evidence="7 8">
    <name type="scientific">Shiella aurantiaca</name>
    <dbReference type="NCBI Taxonomy" id="3058365"/>
    <lineage>
        <taxon>Bacteria</taxon>
        <taxon>Pseudomonadati</taxon>
        <taxon>Bacteroidota</taxon>
        <taxon>Cytophagia</taxon>
        <taxon>Cytophagales</taxon>
        <taxon>Shiellaceae</taxon>
        <taxon>Shiella</taxon>
    </lineage>
</organism>
<dbReference type="RefSeq" id="WP_320004897.1">
    <property type="nucleotide sequence ID" value="NZ_JAUHJS010000006.1"/>
</dbReference>
<dbReference type="Pfam" id="PF00924">
    <property type="entry name" value="MS_channel_2nd"/>
    <property type="match status" value="1"/>
</dbReference>
<accession>A0ABT8F812</accession>
<evidence type="ECO:0000256" key="3">
    <source>
        <dbReference type="ARBA" id="ARBA00022989"/>
    </source>
</evidence>